<reference evidence="6" key="1">
    <citation type="submission" date="2025-08" db="UniProtKB">
        <authorList>
            <consortium name="RefSeq"/>
        </authorList>
    </citation>
    <scope>IDENTIFICATION</scope>
</reference>
<evidence type="ECO:0000259" key="4">
    <source>
        <dbReference type="PROSITE" id="PS50041"/>
    </source>
</evidence>
<evidence type="ECO:0000256" key="3">
    <source>
        <dbReference type="ARBA" id="ARBA00023157"/>
    </source>
</evidence>
<dbReference type="PANTHER" id="PTHR22803">
    <property type="entry name" value="MANNOSE, PHOSPHOLIPASE, LECTIN RECEPTOR RELATED"/>
    <property type="match status" value="1"/>
</dbReference>
<feature type="domain" description="C-type lectin" evidence="4">
    <location>
        <begin position="176"/>
        <end position="289"/>
    </location>
</feature>
<evidence type="ECO:0000256" key="1">
    <source>
        <dbReference type="ARBA" id="ARBA00004613"/>
    </source>
</evidence>
<dbReference type="PROSITE" id="PS00615">
    <property type="entry name" value="C_TYPE_LECTIN_1"/>
    <property type="match status" value="2"/>
</dbReference>
<name>A0ABM5F753_9SAUR</name>
<dbReference type="Proteomes" id="UP001652642">
    <property type="component" value="Chromosome Z"/>
</dbReference>
<dbReference type="InterPro" id="IPR018378">
    <property type="entry name" value="C-type_lectin_CS"/>
</dbReference>
<dbReference type="SUPFAM" id="SSF49899">
    <property type="entry name" value="Concanavalin A-like lectins/glucanases"/>
    <property type="match status" value="1"/>
</dbReference>
<dbReference type="Gene3D" id="2.60.120.200">
    <property type="match status" value="1"/>
</dbReference>
<dbReference type="SUPFAM" id="SSF56436">
    <property type="entry name" value="C-type lectin-like"/>
    <property type="match status" value="5"/>
</dbReference>
<protein>
    <recommendedName>
        <fullName evidence="4">C-type lectin domain-containing protein</fullName>
    </recommendedName>
</protein>
<keyword evidence="2" id="KW-0964">Secreted</keyword>
<organism evidence="5 6">
    <name type="scientific">Pogona vitticeps</name>
    <name type="common">central bearded dragon</name>
    <dbReference type="NCBI Taxonomy" id="103695"/>
    <lineage>
        <taxon>Eukaryota</taxon>
        <taxon>Metazoa</taxon>
        <taxon>Chordata</taxon>
        <taxon>Craniata</taxon>
        <taxon>Vertebrata</taxon>
        <taxon>Euteleostomi</taxon>
        <taxon>Lepidosauria</taxon>
        <taxon>Squamata</taxon>
        <taxon>Bifurcata</taxon>
        <taxon>Unidentata</taxon>
        <taxon>Episquamata</taxon>
        <taxon>Toxicofera</taxon>
        <taxon>Iguania</taxon>
        <taxon>Acrodonta</taxon>
        <taxon>Agamidae</taxon>
        <taxon>Amphibolurinae</taxon>
        <taxon>Pogona</taxon>
    </lineage>
</organism>
<dbReference type="InterPro" id="IPR001759">
    <property type="entry name" value="PTX_dom"/>
</dbReference>
<dbReference type="InterPro" id="IPR016186">
    <property type="entry name" value="C-type_lectin-like/link_sf"/>
</dbReference>
<dbReference type="Gene3D" id="3.10.100.10">
    <property type="entry name" value="Mannose-Binding Protein A, subunit A"/>
    <property type="match status" value="5"/>
</dbReference>
<feature type="domain" description="C-type lectin" evidence="4">
    <location>
        <begin position="1380"/>
        <end position="1496"/>
    </location>
</feature>
<gene>
    <name evidence="6" type="primary">LOC110087453</name>
</gene>
<dbReference type="RefSeq" id="XP_072841233.1">
    <property type="nucleotide sequence ID" value="XM_072985132.1"/>
</dbReference>
<dbReference type="GeneID" id="110087453"/>
<dbReference type="InterPro" id="IPR016187">
    <property type="entry name" value="CTDL_fold"/>
</dbReference>
<dbReference type="CDD" id="cd00037">
    <property type="entry name" value="CLECT"/>
    <property type="match status" value="5"/>
</dbReference>
<evidence type="ECO:0000313" key="5">
    <source>
        <dbReference type="Proteomes" id="UP001652642"/>
    </source>
</evidence>
<feature type="domain" description="C-type lectin" evidence="4">
    <location>
        <begin position="796"/>
        <end position="908"/>
    </location>
</feature>
<accession>A0ABM5F753</accession>
<sequence>MAFTLLGGERQTRKVALPVTVGLILATSVLGVCPPGWVPYRDDLCFYLSTAPALSWNEAHVFCQDQKAQLVVIKDYKKQMFLTDLAEGATGRAPHYWIGLAWQEARGLLAWVDGTPISQSWYRNWLSGHPKKKQCVQLVSIYTGQWRDWDCDAKSRFLCEMQVKDAFPGFVKKAHFRSRCYAFHFPSFREWRSWREARSLCRESGERLATVHDEEENAFLSDAFPEEGWHMWIGLRFGTAWSWSDTSSLAYARWHPETPPSTARDQCVVLILQPADPAQHGRWKTRPCDIRPAGEITGFVCQGREDFCGPPEPVHFPLLGGMGPHATADVAFSLSVRSACSLSLTGLRAETNTSATLFWLSLELNSTHVHSSIASELGGFPVRKVFPGVPVVPGISTWGFVTYPDGFATFFNQQEHFRLSEVPGISFAGLSSLQISGATVLNASLEHRLSSQVHFPGGRGMKLEEAVRRYLGNFTVGLWLRSLSASHPKMCVVSYALKWKPPEFALFLLSPWGLEFHLKGAVMFRETRGALLDGSWHHVAVSISTAPNPLPVQVFVDGEPWDPSSAGGGHRSWKKGLPLGGTLCVGQLEIDGRGTSFYVGDLSEVNLWDQALSWYSVKQLAASRTKWKHPGNVVSWAQLVAAPSLPLQISTSLSDDPEAAFVWFGSLRLRGKPSVLCSDPERALVYVAPTQAQCPRGVFWGLQLNGRLRTVGDPPSCLLVAPDGVSLLSGSRCSSDAKNSFRLLPDQRLQNLHLGLCLLQDMRSARLFLGKCTSQALHFVLDWEVYCPQSLAWRSWKDTCLFLVLDAALEWSQALTFCQRFHGGSLVTLRGPRDLAWLQEELQVSVWTGLRSSGGDLWSWADGAPFNPVLRRFMSSWGTPRTTTCMVALPSGFLKAEPCHRPHRWICQVPHQTDSYMTFLGKSFYGALSVDLSFRSLRVARRQCSALGRGCSGVLSTAAGHRLSLGTRFVTLRGSAADPAATGAAVHVKMRCSPGYSGQDCQSMCPPCEARLSCNPLSSLCEGLLHDGPAPDATVSSLKCLPLGVWVFERGVCLSAERYGEREEAASACQRYLGATVTKIRPPLGQAPEGFAGPQASGVEPDGFLWACQRAEDVELPYFQEKLLISLLGPTPHQRHRSLPEARAACYLEEERCTGILTLNGAHYTVGGTVLVDSPGSGAVLYVKAACSRGFCGDRCQRRCSPCLSTQVYNPLTGRCDGLLRCLRRFSPSCAHGLVHARCPQQPGWWFWGGHCYYVEEHSAKDWRGAQAACQAHGQETDLLMLNSSREKGWVTAVVQRSSWTGLNDVDQDGTWTWASGQPAELSSPWLAGIRLPTGGCLEIGRLKGRDLAASPCSELKAWVCEGPWAPWSPCPTERGWSHWNGSCYFWDPLLSVGSWTDALRACRRFKGTELLSLMSPQERDWVRRNFRGSFWTGLNDRKAESVFCWTTEEPLSREMAPYLRDDLADGGLKDCVWFEAATGLLRDAPCEEERPFLCKRSEATDWFEERLGRGVAGLGEPQRLYPSVASLAQAKRECLQERRVCLAVLQTGLGFYLISSLEGTAPEAESTLFVRTLCAEGFGGPDCRATSAHPPRPACDCTGKFQTTAEKVCGVPVQTCVDDCRRATSWSNCSLCLPACTEASLSGLDPEELALITMIQFKVSHSLNLTEEDERDQRKSSKIIYDAKYP</sequence>
<dbReference type="Pfam" id="PF00059">
    <property type="entry name" value="Lectin_C"/>
    <property type="match status" value="5"/>
</dbReference>
<evidence type="ECO:0000313" key="6">
    <source>
        <dbReference type="RefSeq" id="XP_072841233.1"/>
    </source>
</evidence>
<dbReference type="SMART" id="SM00034">
    <property type="entry name" value="CLECT"/>
    <property type="match status" value="5"/>
</dbReference>
<keyword evidence="5" id="KW-1185">Reference proteome</keyword>
<dbReference type="InterPro" id="IPR013320">
    <property type="entry name" value="ConA-like_dom_sf"/>
</dbReference>
<comment type="subcellular location">
    <subcellularLocation>
        <location evidence="1">Secreted</location>
    </subcellularLocation>
</comment>
<dbReference type="SMART" id="SM00159">
    <property type="entry name" value="PTX"/>
    <property type="match status" value="1"/>
</dbReference>
<evidence type="ECO:0000256" key="2">
    <source>
        <dbReference type="ARBA" id="ARBA00022525"/>
    </source>
</evidence>
<dbReference type="Pfam" id="PF13385">
    <property type="entry name" value="Laminin_G_3"/>
    <property type="match status" value="1"/>
</dbReference>
<proteinExistence type="predicted"/>
<dbReference type="InterPro" id="IPR050111">
    <property type="entry name" value="C-type_lectin/snaclec_domain"/>
</dbReference>
<feature type="domain" description="C-type lectin" evidence="4">
    <location>
        <begin position="41"/>
        <end position="160"/>
    </location>
</feature>
<feature type="domain" description="C-type lectin" evidence="4">
    <location>
        <begin position="1248"/>
        <end position="1362"/>
    </location>
</feature>
<dbReference type="InterPro" id="IPR001304">
    <property type="entry name" value="C-type_lectin-like"/>
</dbReference>
<dbReference type="PROSITE" id="PS50041">
    <property type="entry name" value="C_TYPE_LECTIN_2"/>
    <property type="match status" value="5"/>
</dbReference>
<keyword evidence="3" id="KW-1015">Disulfide bond</keyword>